<keyword evidence="2" id="KW-0238">DNA-binding</keyword>
<dbReference type="Gene3D" id="1.20.120.530">
    <property type="entry name" value="GntR ligand-binding domain-like"/>
    <property type="match status" value="1"/>
</dbReference>
<accession>A0ABQ5LXA5</accession>
<comment type="caution">
    <text evidence="5">The sequence shown here is derived from an EMBL/GenBank/DDBJ whole genome shotgun (WGS) entry which is preliminary data.</text>
</comment>
<dbReference type="InterPro" id="IPR000524">
    <property type="entry name" value="Tscrpt_reg_HTH_GntR"/>
</dbReference>
<sequence length="228" mass="25852">MARTAGLTHAEFVRLSLENDIFSGRLAPGASLDEEALARRFSVSRTPVREAMLQLIQSGLVEKKPRQGAIVTQIDLSDMIRLFEVMSELEGICAKFAARRMTPQERKAIRKLHEQSVEAYEAGDHDKYYTLSRKFHLMVIEGTHNQELIETTNRLGIKLVPYRRFQLSYPGRSESNLRDHEAIMEAIVDGEYELAAELFRKHTNVQGDVLAEYIAMGDREAKKQSAAS</sequence>
<dbReference type="PANTHER" id="PTHR43537:SF49">
    <property type="entry name" value="TRANSCRIPTIONAL REGULATORY PROTEIN"/>
    <property type="match status" value="1"/>
</dbReference>
<dbReference type="InterPro" id="IPR008920">
    <property type="entry name" value="TF_FadR/GntR_C"/>
</dbReference>
<dbReference type="InterPro" id="IPR011711">
    <property type="entry name" value="GntR_C"/>
</dbReference>
<gene>
    <name evidence="5" type="ORF">STA1M1_34760</name>
</gene>
<evidence type="ECO:0000313" key="5">
    <source>
        <dbReference type="EMBL" id="GKY89607.1"/>
    </source>
</evidence>
<protein>
    <recommendedName>
        <fullName evidence="4">HTH gntR-type domain-containing protein</fullName>
    </recommendedName>
</protein>
<dbReference type="SMART" id="SM00345">
    <property type="entry name" value="HTH_GNTR"/>
    <property type="match status" value="1"/>
</dbReference>
<name>A0ABQ5LXA5_9RHOB</name>
<dbReference type="PROSITE" id="PS50949">
    <property type="entry name" value="HTH_GNTR"/>
    <property type="match status" value="1"/>
</dbReference>
<dbReference type="InterPro" id="IPR036388">
    <property type="entry name" value="WH-like_DNA-bd_sf"/>
</dbReference>
<dbReference type="InterPro" id="IPR036390">
    <property type="entry name" value="WH_DNA-bd_sf"/>
</dbReference>
<feature type="domain" description="HTH gntR-type" evidence="4">
    <location>
        <begin position="7"/>
        <end position="74"/>
    </location>
</feature>
<dbReference type="EMBL" id="BROH01000013">
    <property type="protein sequence ID" value="GKY89607.1"/>
    <property type="molecule type" value="Genomic_DNA"/>
</dbReference>
<dbReference type="PRINTS" id="PR00035">
    <property type="entry name" value="HTHGNTR"/>
</dbReference>
<dbReference type="RefSeq" id="WP_281843631.1">
    <property type="nucleotide sequence ID" value="NZ_BROH01000013.1"/>
</dbReference>
<dbReference type="PANTHER" id="PTHR43537">
    <property type="entry name" value="TRANSCRIPTIONAL REGULATOR, GNTR FAMILY"/>
    <property type="match status" value="1"/>
</dbReference>
<evidence type="ECO:0000313" key="6">
    <source>
        <dbReference type="Proteomes" id="UP001144205"/>
    </source>
</evidence>
<reference evidence="5" key="1">
    <citation type="journal article" date="2023" name="Int. J. Syst. Evol. Microbiol.">
        <title>Sinisalibacter aestuarii sp. nov., isolated from estuarine sediment of the Arakawa River.</title>
        <authorList>
            <person name="Arafat S.T."/>
            <person name="Hirano S."/>
            <person name="Sato A."/>
            <person name="Takeuchi K."/>
            <person name="Yasuda T."/>
            <person name="Terahara T."/>
            <person name="Hamada M."/>
            <person name="Kobayashi T."/>
        </authorList>
    </citation>
    <scope>NUCLEOTIDE SEQUENCE</scope>
    <source>
        <strain evidence="5">B-399</strain>
    </source>
</reference>
<keyword evidence="3" id="KW-0804">Transcription</keyword>
<evidence type="ECO:0000259" key="4">
    <source>
        <dbReference type="PROSITE" id="PS50949"/>
    </source>
</evidence>
<proteinExistence type="predicted"/>
<dbReference type="SMART" id="SM00895">
    <property type="entry name" value="FCD"/>
    <property type="match status" value="1"/>
</dbReference>
<dbReference type="Gene3D" id="1.10.10.10">
    <property type="entry name" value="Winged helix-like DNA-binding domain superfamily/Winged helix DNA-binding domain"/>
    <property type="match status" value="1"/>
</dbReference>
<dbReference type="SUPFAM" id="SSF48008">
    <property type="entry name" value="GntR ligand-binding domain-like"/>
    <property type="match status" value="1"/>
</dbReference>
<evidence type="ECO:0000256" key="1">
    <source>
        <dbReference type="ARBA" id="ARBA00023015"/>
    </source>
</evidence>
<evidence type="ECO:0000256" key="2">
    <source>
        <dbReference type="ARBA" id="ARBA00023125"/>
    </source>
</evidence>
<keyword evidence="1" id="KW-0805">Transcription regulation</keyword>
<dbReference type="CDD" id="cd07377">
    <property type="entry name" value="WHTH_GntR"/>
    <property type="match status" value="1"/>
</dbReference>
<evidence type="ECO:0000256" key="3">
    <source>
        <dbReference type="ARBA" id="ARBA00023163"/>
    </source>
</evidence>
<dbReference type="Pfam" id="PF00392">
    <property type="entry name" value="GntR"/>
    <property type="match status" value="1"/>
</dbReference>
<dbReference type="SUPFAM" id="SSF46785">
    <property type="entry name" value="Winged helix' DNA-binding domain"/>
    <property type="match status" value="1"/>
</dbReference>
<keyword evidence="6" id="KW-1185">Reference proteome</keyword>
<dbReference type="Pfam" id="PF07729">
    <property type="entry name" value="FCD"/>
    <property type="match status" value="1"/>
</dbReference>
<organism evidence="5 6">
    <name type="scientific">Sinisalibacter aestuarii</name>
    <dbReference type="NCBI Taxonomy" id="2949426"/>
    <lineage>
        <taxon>Bacteria</taxon>
        <taxon>Pseudomonadati</taxon>
        <taxon>Pseudomonadota</taxon>
        <taxon>Alphaproteobacteria</taxon>
        <taxon>Rhodobacterales</taxon>
        <taxon>Roseobacteraceae</taxon>
        <taxon>Sinisalibacter</taxon>
    </lineage>
</organism>
<dbReference type="Proteomes" id="UP001144205">
    <property type="component" value="Unassembled WGS sequence"/>
</dbReference>